<name>A0ABQ1SJA2_9SPHI</name>
<comment type="caution">
    <text evidence="2">The sequence shown here is derived from an EMBL/GenBank/DDBJ whole genome shotgun (WGS) entry which is preliminary data.</text>
</comment>
<gene>
    <name evidence="2" type="ORF">GCM10011413_01680</name>
</gene>
<reference evidence="3" key="1">
    <citation type="journal article" date="2019" name="Int. J. Syst. Evol. Microbiol.">
        <title>The Global Catalogue of Microorganisms (GCM) 10K type strain sequencing project: providing services to taxonomists for standard genome sequencing and annotation.</title>
        <authorList>
            <consortium name="The Broad Institute Genomics Platform"/>
            <consortium name="The Broad Institute Genome Sequencing Center for Infectious Disease"/>
            <person name="Wu L."/>
            <person name="Ma J."/>
        </authorList>
    </citation>
    <scope>NUCLEOTIDE SEQUENCE [LARGE SCALE GENOMIC DNA]</scope>
    <source>
        <strain evidence="3">CGMCC 1.15644</strain>
    </source>
</reference>
<keyword evidence="1" id="KW-0812">Transmembrane</keyword>
<keyword evidence="1" id="KW-0472">Membrane</keyword>
<evidence type="ECO:0000256" key="1">
    <source>
        <dbReference type="SAM" id="Phobius"/>
    </source>
</evidence>
<dbReference type="EMBL" id="BMJO01000001">
    <property type="protein sequence ID" value="GGE39635.1"/>
    <property type="molecule type" value="Genomic_DNA"/>
</dbReference>
<sequence length="85" mass="10137">MLNPFPEYCLPGHRRKACSFLEYYVVIDIAFDNVFASIMFYVKLFCKIKIYNDENKTDFNLKAANSHIIINLHEFDMEFIRALVY</sequence>
<keyword evidence="1" id="KW-1133">Transmembrane helix</keyword>
<proteinExistence type="predicted"/>
<evidence type="ECO:0000313" key="3">
    <source>
        <dbReference type="Proteomes" id="UP000622648"/>
    </source>
</evidence>
<accession>A0ABQ1SJA2</accession>
<feature type="transmembrane region" description="Helical" evidence="1">
    <location>
        <begin position="20"/>
        <end position="42"/>
    </location>
</feature>
<evidence type="ECO:0000313" key="2">
    <source>
        <dbReference type="EMBL" id="GGE39635.1"/>
    </source>
</evidence>
<protein>
    <submittedName>
        <fullName evidence="2">Uncharacterized protein</fullName>
    </submittedName>
</protein>
<keyword evidence="3" id="KW-1185">Reference proteome</keyword>
<dbReference type="Proteomes" id="UP000622648">
    <property type="component" value="Unassembled WGS sequence"/>
</dbReference>
<organism evidence="2 3">
    <name type="scientific">Pedobacter psychrotolerans</name>
    <dbReference type="NCBI Taxonomy" id="1843235"/>
    <lineage>
        <taxon>Bacteria</taxon>
        <taxon>Pseudomonadati</taxon>
        <taxon>Bacteroidota</taxon>
        <taxon>Sphingobacteriia</taxon>
        <taxon>Sphingobacteriales</taxon>
        <taxon>Sphingobacteriaceae</taxon>
        <taxon>Pedobacter</taxon>
    </lineage>
</organism>